<evidence type="ECO:0000256" key="9">
    <source>
        <dbReference type="ARBA" id="ARBA00023136"/>
    </source>
</evidence>
<comment type="subcellular location">
    <subcellularLocation>
        <location evidence="1">Mitochondrion inner membrane</location>
        <topology evidence="1">Multi-pass membrane protein</topology>
    </subcellularLocation>
</comment>
<dbReference type="PANTHER" id="PTHR45760">
    <property type="entry name" value="FI19922P1-RELATED"/>
    <property type="match status" value="1"/>
</dbReference>
<dbReference type="Gene3D" id="1.50.40.10">
    <property type="entry name" value="Mitochondrial carrier domain"/>
    <property type="match status" value="1"/>
</dbReference>
<dbReference type="GeneID" id="119745934"/>
<dbReference type="SUPFAM" id="SSF103506">
    <property type="entry name" value="Mitochondrial carrier"/>
    <property type="match status" value="1"/>
</dbReference>
<keyword evidence="7" id="KW-1133">Transmembrane helix</keyword>
<evidence type="ECO:0000256" key="8">
    <source>
        <dbReference type="ARBA" id="ARBA00023128"/>
    </source>
</evidence>
<feature type="compositionally biased region" description="Polar residues" evidence="12">
    <location>
        <begin position="21"/>
        <end position="32"/>
    </location>
</feature>
<feature type="region of interest" description="Disordered" evidence="12">
    <location>
        <begin position="1"/>
        <end position="117"/>
    </location>
</feature>
<dbReference type="EnsemblMetazoa" id="XM_038222638.1">
    <property type="protein sequence ID" value="XP_038078566.1"/>
    <property type="gene ID" value="LOC119745934"/>
</dbReference>
<name>A0A914BSH7_PATMI</name>
<keyword evidence="14" id="KW-1185">Reference proteome</keyword>
<dbReference type="PANTHER" id="PTHR45760:SF2">
    <property type="entry name" value="FI19922P1-RELATED"/>
    <property type="match status" value="1"/>
</dbReference>
<dbReference type="RefSeq" id="XP_038078566.1">
    <property type="nucleotide sequence ID" value="XM_038222638.1"/>
</dbReference>
<dbReference type="InterPro" id="IPR023395">
    <property type="entry name" value="MCP_dom_sf"/>
</dbReference>
<dbReference type="Pfam" id="PF00153">
    <property type="entry name" value="Mito_carr"/>
    <property type="match status" value="4"/>
</dbReference>
<evidence type="ECO:0000256" key="1">
    <source>
        <dbReference type="ARBA" id="ARBA00004448"/>
    </source>
</evidence>
<reference evidence="13" key="1">
    <citation type="submission" date="2022-11" db="UniProtKB">
        <authorList>
            <consortium name="EnsemblMetazoa"/>
        </authorList>
    </citation>
    <scope>IDENTIFICATION</scope>
</reference>
<keyword evidence="6" id="KW-0999">Mitochondrion inner membrane</keyword>
<keyword evidence="3 11" id="KW-0813">Transport</keyword>
<evidence type="ECO:0000256" key="5">
    <source>
        <dbReference type="ARBA" id="ARBA00022737"/>
    </source>
</evidence>
<evidence type="ECO:0000256" key="12">
    <source>
        <dbReference type="SAM" id="MobiDB-lite"/>
    </source>
</evidence>
<evidence type="ECO:0000313" key="14">
    <source>
        <dbReference type="Proteomes" id="UP000887568"/>
    </source>
</evidence>
<keyword evidence="9 10" id="KW-0472">Membrane</keyword>
<evidence type="ECO:0000256" key="11">
    <source>
        <dbReference type="RuleBase" id="RU000488"/>
    </source>
</evidence>
<dbReference type="OMA" id="LYWTNYE"/>
<keyword evidence="8" id="KW-0496">Mitochondrion</keyword>
<proteinExistence type="inferred from homology"/>
<keyword evidence="5" id="KW-0677">Repeat</keyword>
<dbReference type="PROSITE" id="PS50920">
    <property type="entry name" value="SOLCAR"/>
    <property type="match status" value="3"/>
</dbReference>
<dbReference type="AlphaFoldDB" id="A0A914BSH7"/>
<evidence type="ECO:0000256" key="7">
    <source>
        <dbReference type="ARBA" id="ARBA00022989"/>
    </source>
</evidence>
<evidence type="ECO:0000256" key="4">
    <source>
        <dbReference type="ARBA" id="ARBA00022692"/>
    </source>
</evidence>
<keyword evidence="4 10" id="KW-0812">Transmembrane</keyword>
<comment type="similarity">
    <text evidence="2 11">Belongs to the mitochondrial carrier (TC 2.A.29) family.</text>
</comment>
<evidence type="ECO:0000256" key="3">
    <source>
        <dbReference type="ARBA" id="ARBA00022448"/>
    </source>
</evidence>
<dbReference type="Proteomes" id="UP000887568">
    <property type="component" value="Unplaced"/>
</dbReference>
<accession>A0A914BSH7</accession>
<evidence type="ECO:0000256" key="10">
    <source>
        <dbReference type="PROSITE-ProRule" id="PRU00282"/>
    </source>
</evidence>
<evidence type="ECO:0000256" key="6">
    <source>
        <dbReference type="ARBA" id="ARBA00022792"/>
    </source>
</evidence>
<dbReference type="InterPro" id="IPR045315">
    <property type="entry name" value="Mtm1-like"/>
</dbReference>
<dbReference type="InterPro" id="IPR018108">
    <property type="entry name" value="MCP_transmembrane"/>
</dbReference>
<dbReference type="OrthoDB" id="1747031at2759"/>
<feature type="repeat" description="Solcar" evidence="10">
    <location>
        <begin position="361"/>
        <end position="455"/>
    </location>
</feature>
<dbReference type="GO" id="GO:1990542">
    <property type="term" value="P:mitochondrial transmembrane transport"/>
    <property type="evidence" value="ECO:0007669"/>
    <property type="project" value="InterPro"/>
</dbReference>
<protein>
    <submittedName>
        <fullName evidence="13">Uncharacterized protein</fullName>
    </submittedName>
</protein>
<feature type="repeat" description="Solcar" evidence="10">
    <location>
        <begin position="123"/>
        <end position="256"/>
    </location>
</feature>
<evidence type="ECO:0000313" key="13">
    <source>
        <dbReference type="EnsemblMetazoa" id="XP_038078566.1"/>
    </source>
</evidence>
<dbReference type="GO" id="GO:0005743">
    <property type="term" value="C:mitochondrial inner membrane"/>
    <property type="evidence" value="ECO:0007669"/>
    <property type="project" value="UniProtKB-SubCell"/>
</dbReference>
<evidence type="ECO:0000256" key="2">
    <source>
        <dbReference type="ARBA" id="ARBA00006375"/>
    </source>
</evidence>
<sequence length="465" mass="50428">MCRPKFLQPSGVVVGQGANGSGQPLQNLQQIGQFPGGPSFPCSLPPPPSPEFDRKSSNSGGFSPKPLTVAESRVGERPLGKPVRAGSLSPSSRGDALPRKASQSPTRSIAPQAAGQSQLEVDVTSLQRGIASCAGTVFMSVFMTPLDVVKVRLQAQQQPIETIRSFRPVFDSHPHSTLNLVPYRRYTCLPATRSHSHVICPSATSAYRFSGTLDAFAKIVRSEGLNRLWSGLTPALLMRIPSNVIYFSVYEKLKSAMGFQKGRTDKNSFLITLSASGTARAVSVTTISPIEMIRTKMQAEPTSYAQLMRCLRQAIKTEGLSSLWRGLGPMLSRDVMYAVLYWTNYELLKAELCKVCNTTDPTVAMTFWAGAASGVLAAIVSTPFDVVKTQKQITIGKASAPTVIPKCKTNSWAIMRTIFAEAGMKGLFAGTVPRICKGAPSSAILITTYECFISYFRKHNLERGY</sequence>
<feature type="compositionally biased region" description="Polar residues" evidence="12">
    <location>
        <begin position="101"/>
        <end position="117"/>
    </location>
</feature>
<feature type="repeat" description="Solcar" evidence="10">
    <location>
        <begin position="267"/>
        <end position="351"/>
    </location>
</feature>
<organism evidence="13 14">
    <name type="scientific">Patiria miniata</name>
    <name type="common">Bat star</name>
    <name type="synonym">Asterina miniata</name>
    <dbReference type="NCBI Taxonomy" id="46514"/>
    <lineage>
        <taxon>Eukaryota</taxon>
        <taxon>Metazoa</taxon>
        <taxon>Echinodermata</taxon>
        <taxon>Eleutherozoa</taxon>
        <taxon>Asterozoa</taxon>
        <taxon>Asteroidea</taxon>
        <taxon>Valvatacea</taxon>
        <taxon>Valvatida</taxon>
        <taxon>Asterinidae</taxon>
        <taxon>Patiria</taxon>
    </lineage>
</organism>